<dbReference type="GO" id="GO:0005975">
    <property type="term" value="P:carbohydrate metabolic process"/>
    <property type="evidence" value="ECO:0007669"/>
    <property type="project" value="InterPro"/>
</dbReference>
<dbReference type="SUPFAM" id="SSF88713">
    <property type="entry name" value="Glycoside hydrolase/deacetylase"/>
    <property type="match status" value="1"/>
</dbReference>
<dbReference type="GO" id="GO:0016810">
    <property type="term" value="F:hydrolase activity, acting on carbon-nitrogen (but not peptide) bonds"/>
    <property type="evidence" value="ECO:0007669"/>
    <property type="project" value="InterPro"/>
</dbReference>
<proteinExistence type="predicted"/>
<dbReference type="AlphaFoldDB" id="A0A1S7LGU8"/>
<feature type="domain" description="NodB homology" evidence="1">
    <location>
        <begin position="166"/>
        <end position="246"/>
    </location>
</feature>
<gene>
    <name evidence="2" type="ORF">MAGMO_1130</name>
</gene>
<dbReference type="InterPro" id="IPR002509">
    <property type="entry name" value="NODB_dom"/>
</dbReference>
<evidence type="ECO:0000259" key="1">
    <source>
        <dbReference type="Pfam" id="PF01522"/>
    </source>
</evidence>
<dbReference type="Gene3D" id="3.20.20.370">
    <property type="entry name" value="Glycoside hydrolase/deacetylase"/>
    <property type="match status" value="1"/>
</dbReference>
<dbReference type="Pfam" id="PF01522">
    <property type="entry name" value="Polysacc_deac_1"/>
    <property type="match status" value="1"/>
</dbReference>
<reference evidence="2" key="1">
    <citation type="submission" date="2015-04" db="EMBL/GenBank/DDBJ databases">
        <authorList>
            <person name="Syromyatnikov M.Y."/>
            <person name="Popov V.N."/>
        </authorList>
    </citation>
    <scope>NUCLEOTIDE SEQUENCE</scope>
    <source>
        <strain evidence="2">MO-1</strain>
    </source>
</reference>
<evidence type="ECO:0000313" key="2">
    <source>
        <dbReference type="EMBL" id="CRH05324.1"/>
    </source>
</evidence>
<dbReference type="EMBL" id="LO017727">
    <property type="protein sequence ID" value="CRH05324.1"/>
    <property type="molecule type" value="Genomic_DNA"/>
</dbReference>
<name>A0A1S7LGU8_MAGMO</name>
<dbReference type="InterPro" id="IPR011330">
    <property type="entry name" value="Glyco_hydro/deAcase_b/a-brl"/>
</dbReference>
<sequence>MDLLPVTVDASLATSHPLHWAAGVQVHLPSDFVKQHCVAQGSSWLFPAALNLDHIEALAWQPLRELRAYTPIPPTSSRLPISYQRIPPRVRSWIASLLGRRGLKKLADPNRFPGWPLDLSSDFAADCTGENPSLWREGATPVILSHDLDSQEGVENLERWFLELEERYGARSMNYVVACGWQLDRGQMARIKARGHELGIHGYDHANRTAFVGAAERQERLDAMQQVAQQIGATGYRAPSLLRTPELLAALAGRYRHDSTIPTAGGLFPMPDNGSATARPYWLGELLEIPLSMPRDGSLRFLGHSPEQISQIWIHSAQQIARSGGVVVLLTHCEERFSGNPEMLSAYEAFLAFIAESDTFAFSSMGEIETTMYADKESNHG</sequence>
<accession>A0A1S7LGU8</accession>
<organism evidence="2">
    <name type="scientific">Magnetococcus massalia (strain MO-1)</name>
    <dbReference type="NCBI Taxonomy" id="451514"/>
    <lineage>
        <taxon>Bacteria</taxon>
        <taxon>Pseudomonadati</taxon>
        <taxon>Pseudomonadota</taxon>
        <taxon>Magnetococcia</taxon>
        <taxon>Magnetococcales</taxon>
        <taxon>Magnetococcaceae</taxon>
        <taxon>Magnetococcus</taxon>
    </lineage>
</organism>
<protein>
    <recommendedName>
        <fullName evidence="1">NodB homology domain-containing protein</fullName>
    </recommendedName>
</protein>